<organism evidence="3 4">
    <name type="scientific">Oidiodendron maius (strain Zn)</name>
    <dbReference type="NCBI Taxonomy" id="913774"/>
    <lineage>
        <taxon>Eukaryota</taxon>
        <taxon>Fungi</taxon>
        <taxon>Dikarya</taxon>
        <taxon>Ascomycota</taxon>
        <taxon>Pezizomycotina</taxon>
        <taxon>Leotiomycetes</taxon>
        <taxon>Leotiomycetes incertae sedis</taxon>
        <taxon>Myxotrichaceae</taxon>
        <taxon>Oidiodendron</taxon>
    </lineage>
</organism>
<evidence type="ECO:0000313" key="4">
    <source>
        <dbReference type="Proteomes" id="UP000054321"/>
    </source>
</evidence>
<feature type="compositionally biased region" description="Basic residues" evidence="2">
    <location>
        <begin position="465"/>
        <end position="477"/>
    </location>
</feature>
<dbReference type="Proteomes" id="UP000054321">
    <property type="component" value="Unassembled WGS sequence"/>
</dbReference>
<sequence length="477" mass="53105">MLDENLPTFFTKPSPDNHLVSTLFLSQNGVDLQPEYVLQRPDPNLPASKNCYALALYDSYNPDVLYAEVLVQPEWAQPTLSQSELRALNGTPAPPVPIIPNSFTIQLYNPDQQITVRHIAGTWNSSAHWEFEMPQNSFRLPSASTLDRSQSDPAASVVTPKIAFKWKRDSKLTKDISCYLSGKSTDGRKNKEPDITVAMYKGGKNLTIYQPNMHRVEVEDIKGLEVVFLLSSAVIKDIYFNANREMFNIGSPNAATTGRTRRKSSGPLISTAKIHSPTSPVMSGAVFTSPTTQSLPQQQQFGGRRPSPSNPQTKWEIDAETARLKALVEAEERERERAEREEEARLKKMLEDEEKERLRREAEVAQETERLKKQYGIGNGANGPPTMQLTRPPSLPQRPFPEYQSAPHSVPPPVQRPLSTPGLNYSYGANQWATPAQQPPQNPYLQPSGNGGASSSGFFGLGRGRGNKVQKKKSVFF</sequence>
<dbReference type="HOGENOM" id="CLU_028621_0_0_1"/>
<dbReference type="EMBL" id="KN832872">
    <property type="protein sequence ID" value="KIN04905.1"/>
    <property type="molecule type" value="Genomic_DNA"/>
</dbReference>
<feature type="region of interest" description="Disordered" evidence="2">
    <location>
        <begin position="375"/>
        <end position="477"/>
    </location>
</feature>
<proteinExistence type="predicted"/>
<dbReference type="InParanoid" id="A0A0C3HPG1"/>
<feature type="coiled-coil region" evidence="1">
    <location>
        <begin position="321"/>
        <end position="370"/>
    </location>
</feature>
<gene>
    <name evidence="3" type="ORF">OIDMADRAFT_101785</name>
</gene>
<feature type="compositionally biased region" description="Low complexity" evidence="2">
    <location>
        <begin position="288"/>
        <end position="300"/>
    </location>
</feature>
<reference evidence="3 4" key="1">
    <citation type="submission" date="2014-04" db="EMBL/GenBank/DDBJ databases">
        <authorList>
            <consortium name="DOE Joint Genome Institute"/>
            <person name="Kuo A."/>
            <person name="Martino E."/>
            <person name="Perotto S."/>
            <person name="Kohler A."/>
            <person name="Nagy L.G."/>
            <person name="Floudas D."/>
            <person name="Copeland A."/>
            <person name="Barry K.W."/>
            <person name="Cichocki N."/>
            <person name="Veneault-Fourrey C."/>
            <person name="LaButti K."/>
            <person name="Lindquist E.A."/>
            <person name="Lipzen A."/>
            <person name="Lundell T."/>
            <person name="Morin E."/>
            <person name="Murat C."/>
            <person name="Sun H."/>
            <person name="Tunlid A."/>
            <person name="Henrissat B."/>
            <person name="Grigoriev I.V."/>
            <person name="Hibbett D.S."/>
            <person name="Martin F."/>
            <person name="Nordberg H.P."/>
            <person name="Cantor M.N."/>
            <person name="Hua S.X."/>
        </authorList>
    </citation>
    <scope>NUCLEOTIDE SEQUENCE [LARGE SCALE GENOMIC DNA]</scope>
    <source>
        <strain evidence="3 4">Zn</strain>
    </source>
</reference>
<feature type="compositionally biased region" description="Polar residues" evidence="2">
    <location>
        <begin position="417"/>
        <end position="436"/>
    </location>
</feature>
<dbReference type="STRING" id="913774.A0A0C3HPG1"/>
<keyword evidence="1" id="KW-0175">Coiled coil</keyword>
<reference evidence="4" key="2">
    <citation type="submission" date="2015-01" db="EMBL/GenBank/DDBJ databases">
        <title>Evolutionary Origins and Diversification of the Mycorrhizal Mutualists.</title>
        <authorList>
            <consortium name="DOE Joint Genome Institute"/>
            <consortium name="Mycorrhizal Genomics Consortium"/>
            <person name="Kohler A."/>
            <person name="Kuo A."/>
            <person name="Nagy L.G."/>
            <person name="Floudas D."/>
            <person name="Copeland A."/>
            <person name="Barry K.W."/>
            <person name="Cichocki N."/>
            <person name="Veneault-Fourrey C."/>
            <person name="LaButti K."/>
            <person name="Lindquist E.A."/>
            <person name="Lipzen A."/>
            <person name="Lundell T."/>
            <person name="Morin E."/>
            <person name="Murat C."/>
            <person name="Riley R."/>
            <person name="Ohm R."/>
            <person name="Sun H."/>
            <person name="Tunlid A."/>
            <person name="Henrissat B."/>
            <person name="Grigoriev I.V."/>
            <person name="Hibbett D.S."/>
            <person name="Martin F."/>
        </authorList>
    </citation>
    <scope>NUCLEOTIDE SEQUENCE [LARGE SCALE GENOMIC DNA]</scope>
    <source>
        <strain evidence="4">Zn</strain>
    </source>
</reference>
<name>A0A0C3HPG1_OIDMZ</name>
<feature type="region of interest" description="Disordered" evidence="2">
    <location>
        <begin position="253"/>
        <end position="315"/>
    </location>
</feature>
<dbReference type="AlphaFoldDB" id="A0A0C3HPG1"/>
<feature type="compositionally biased region" description="Gly residues" evidence="2">
    <location>
        <begin position="449"/>
        <end position="464"/>
    </location>
</feature>
<keyword evidence="4" id="KW-1185">Reference proteome</keyword>
<evidence type="ECO:0000313" key="3">
    <source>
        <dbReference type="EMBL" id="KIN04905.1"/>
    </source>
</evidence>
<accession>A0A0C3HPG1</accession>
<evidence type="ECO:0000256" key="1">
    <source>
        <dbReference type="SAM" id="Coils"/>
    </source>
</evidence>
<dbReference type="OrthoDB" id="3357341at2759"/>
<protein>
    <submittedName>
        <fullName evidence="3">Uncharacterized protein</fullName>
    </submittedName>
</protein>
<evidence type="ECO:0000256" key="2">
    <source>
        <dbReference type="SAM" id="MobiDB-lite"/>
    </source>
</evidence>